<organism evidence="4 5">
    <name type="scientific">Nocardia testacea</name>
    <dbReference type="NCBI Taxonomy" id="248551"/>
    <lineage>
        <taxon>Bacteria</taxon>
        <taxon>Bacillati</taxon>
        <taxon>Actinomycetota</taxon>
        <taxon>Actinomycetes</taxon>
        <taxon>Mycobacteriales</taxon>
        <taxon>Nocardiaceae</taxon>
        <taxon>Nocardia</taxon>
    </lineage>
</organism>
<evidence type="ECO:0000313" key="4">
    <source>
        <dbReference type="EMBL" id="MFI2228778.1"/>
    </source>
</evidence>
<dbReference type="Pfam" id="PF17853">
    <property type="entry name" value="GGDEF_2"/>
    <property type="match status" value="1"/>
</dbReference>
<proteinExistence type="inferred from homology"/>
<gene>
    <name evidence="4" type="ORF">ACH49Z_02880</name>
</gene>
<dbReference type="EMBL" id="JBIRYL010000001">
    <property type="protein sequence ID" value="MFI2228778.1"/>
    <property type="molecule type" value="Genomic_DNA"/>
</dbReference>
<evidence type="ECO:0000259" key="3">
    <source>
        <dbReference type="Pfam" id="PF17853"/>
    </source>
</evidence>
<dbReference type="InterPro" id="IPR051448">
    <property type="entry name" value="CdaR-like_regulators"/>
</dbReference>
<accession>A0ABW7VQA1</accession>
<dbReference type="InterPro" id="IPR041522">
    <property type="entry name" value="CdaR_GGDEF"/>
</dbReference>
<dbReference type="Proteomes" id="UP001611494">
    <property type="component" value="Unassembled WGS sequence"/>
</dbReference>
<feature type="domain" description="PucR C-terminal helix-turn-helix" evidence="2">
    <location>
        <begin position="323"/>
        <end position="381"/>
    </location>
</feature>
<dbReference type="PANTHER" id="PTHR33744">
    <property type="entry name" value="CARBOHYDRATE DIACID REGULATOR"/>
    <property type="match status" value="1"/>
</dbReference>
<reference evidence="4 5" key="1">
    <citation type="submission" date="2024-10" db="EMBL/GenBank/DDBJ databases">
        <title>The Natural Products Discovery Center: Release of the First 8490 Sequenced Strains for Exploring Actinobacteria Biosynthetic Diversity.</title>
        <authorList>
            <person name="Kalkreuter E."/>
            <person name="Kautsar S.A."/>
            <person name="Yang D."/>
            <person name="Bader C.D."/>
            <person name="Teijaro C.N."/>
            <person name="Fluegel L."/>
            <person name="Davis C.M."/>
            <person name="Simpson J.R."/>
            <person name="Lauterbach L."/>
            <person name="Steele A.D."/>
            <person name="Gui C."/>
            <person name="Meng S."/>
            <person name="Li G."/>
            <person name="Viehrig K."/>
            <person name="Ye F."/>
            <person name="Su P."/>
            <person name="Kiefer A.F."/>
            <person name="Nichols A."/>
            <person name="Cepeda A.J."/>
            <person name="Yan W."/>
            <person name="Fan B."/>
            <person name="Jiang Y."/>
            <person name="Adhikari A."/>
            <person name="Zheng C.-J."/>
            <person name="Schuster L."/>
            <person name="Cowan T.M."/>
            <person name="Smanski M.J."/>
            <person name="Chevrette M.G."/>
            <person name="De Carvalho L.P.S."/>
            <person name="Shen B."/>
        </authorList>
    </citation>
    <scope>NUCLEOTIDE SEQUENCE [LARGE SCALE GENOMIC DNA]</scope>
    <source>
        <strain evidence="4 5">NPDC019377</strain>
    </source>
</reference>
<comment type="caution">
    <text evidence="4">The sequence shown here is derived from an EMBL/GenBank/DDBJ whole genome shotgun (WGS) entry which is preliminary data.</text>
</comment>
<keyword evidence="5" id="KW-1185">Reference proteome</keyword>
<protein>
    <submittedName>
        <fullName evidence="4">PucR family transcriptional regulator</fullName>
    </submittedName>
</protein>
<feature type="domain" description="CdaR GGDEF-like" evidence="3">
    <location>
        <begin position="168"/>
        <end position="271"/>
    </location>
</feature>
<name>A0ABW7VQA1_9NOCA</name>
<dbReference type="Pfam" id="PF13556">
    <property type="entry name" value="HTH_30"/>
    <property type="match status" value="1"/>
</dbReference>
<evidence type="ECO:0000313" key="5">
    <source>
        <dbReference type="Proteomes" id="UP001611494"/>
    </source>
</evidence>
<dbReference type="InterPro" id="IPR042070">
    <property type="entry name" value="PucR_C-HTH_sf"/>
</dbReference>
<dbReference type="InterPro" id="IPR025736">
    <property type="entry name" value="PucR_C-HTH_dom"/>
</dbReference>
<dbReference type="InterPro" id="IPR009057">
    <property type="entry name" value="Homeodomain-like_sf"/>
</dbReference>
<evidence type="ECO:0000259" key="2">
    <source>
        <dbReference type="Pfam" id="PF13556"/>
    </source>
</evidence>
<dbReference type="RefSeq" id="WP_397059190.1">
    <property type="nucleotide sequence ID" value="NZ_JBIRYL010000001.1"/>
</dbReference>
<dbReference type="Gene3D" id="1.10.10.2840">
    <property type="entry name" value="PucR C-terminal helix-turn-helix domain"/>
    <property type="match status" value="1"/>
</dbReference>
<evidence type="ECO:0000256" key="1">
    <source>
        <dbReference type="ARBA" id="ARBA00006754"/>
    </source>
</evidence>
<dbReference type="PANTHER" id="PTHR33744:SF1">
    <property type="entry name" value="DNA-BINDING TRANSCRIPTIONAL ACTIVATOR ADER"/>
    <property type="match status" value="1"/>
</dbReference>
<dbReference type="SUPFAM" id="SSF46689">
    <property type="entry name" value="Homeodomain-like"/>
    <property type="match status" value="1"/>
</dbReference>
<sequence>MSLDTTLQDLADRLHKPLVVLDIDLRVMAVSVHETDLDRMRLSLLFAGKALALTDEMTKRYRLTTATGPVYVPGHDDEVARIVVPLRSRKRLFGYLYGWMDDPGAGGISETEQRELSEAAPELGQQLSLRIAELHHGMEQSRHLLTGLLGDSSADRSRCAFRLLDEGRIDHGEQYSVLVYRTPDKHSVSATGMAVEATLDFVTRSTTVKIAGAVVGSEGILVFPRRVDPGRLAAIMARPGLEPVRAGIGNTVDSLDRAAESYRRARLAWRAARSDPARYGRAAYWDGLGVDRLLLRLPLDELTAEDLPAGVGRLLAAPAAGELADTLESYLTAGGDVQETARRLGIHRSTLYSRLHRIREVTGCDIADGMTRMDLHTGLRVARLSGLQPAPAAGENP</sequence>
<comment type="similarity">
    <text evidence="1">Belongs to the CdaR family.</text>
</comment>